<dbReference type="EMBL" id="ML996716">
    <property type="protein sequence ID" value="KAF2395494.1"/>
    <property type="molecule type" value="Genomic_DNA"/>
</dbReference>
<name>A0A6G1HHX3_9PEZI</name>
<reference evidence="2" key="1">
    <citation type="journal article" date="2020" name="Stud. Mycol.">
        <title>101 Dothideomycetes genomes: a test case for predicting lifestyles and emergence of pathogens.</title>
        <authorList>
            <person name="Haridas S."/>
            <person name="Albert R."/>
            <person name="Binder M."/>
            <person name="Bloem J."/>
            <person name="Labutti K."/>
            <person name="Salamov A."/>
            <person name="Andreopoulos B."/>
            <person name="Baker S."/>
            <person name="Barry K."/>
            <person name="Bills G."/>
            <person name="Bluhm B."/>
            <person name="Cannon C."/>
            <person name="Castanera R."/>
            <person name="Culley D."/>
            <person name="Daum C."/>
            <person name="Ezra D."/>
            <person name="Gonzalez J."/>
            <person name="Henrissat B."/>
            <person name="Kuo A."/>
            <person name="Liang C."/>
            <person name="Lipzen A."/>
            <person name="Lutzoni F."/>
            <person name="Magnuson J."/>
            <person name="Mondo S."/>
            <person name="Nolan M."/>
            <person name="Ohm R."/>
            <person name="Pangilinan J."/>
            <person name="Park H.-J."/>
            <person name="Ramirez L."/>
            <person name="Alfaro M."/>
            <person name="Sun H."/>
            <person name="Tritt A."/>
            <person name="Yoshinaga Y."/>
            <person name="Zwiers L.-H."/>
            <person name="Turgeon B."/>
            <person name="Goodwin S."/>
            <person name="Spatafora J."/>
            <person name="Crous P."/>
            <person name="Grigoriev I."/>
        </authorList>
    </citation>
    <scope>NUCLEOTIDE SEQUENCE</scope>
    <source>
        <strain evidence="2">CBS 262.69</strain>
    </source>
</reference>
<keyword evidence="1" id="KW-0732">Signal</keyword>
<dbReference type="AlphaFoldDB" id="A0A6G1HHX3"/>
<accession>A0A6G1HHX3</accession>
<evidence type="ECO:0008006" key="4">
    <source>
        <dbReference type="Google" id="ProtNLM"/>
    </source>
</evidence>
<protein>
    <recommendedName>
        <fullName evidence="4">Apple domain-containing protein</fullName>
    </recommendedName>
</protein>
<proteinExistence type="predicted"/>
<keyword evidence="3" id="KW-1185">Reference proteome</keyword>
<organism evidence="2 3">
    <name type="scientific">Trichodelitschia bisporula</name>
    <dbReference type="NCBI Taxonomy" id="703511"/>
    <lineage>
        <taxon>Eukaryota</taxon>
        <taxon>Fungi</taxon>
        <taxon>Dikarya</taxon>
        <taxon>Ascomycota</taxon>
        <taxon>Pezizomycotina</taxon>
        <taxon>Dothideomycetes</taxon>
        <taxon>Dothideomycetes incertae sedis</taxon>
        <taxon>Phaeotrichales</taxon>
        <taxon>Phaeotrichaceae</taxon>
        <taxon>Trichodelitschia</taxon>
    </lineage>
</organism>
<feature type="signal peptide" evidence="1">
    <location>
        <begin position="1"/>
        <end position="17"/>
    </location>
</feature>
<evidence type="ECO:0000313" key="2">
    <source>
        <dbReference type="EMBL" id="KAF2395494.1"/>
    </source>
</evidence>
<evidence type="ECO:0000313" key="3">
    <source>
        <dbReference type="Proteomes" id="UP000799640"/>
    </source>
</evidence>
<gene>
    <name evidence="2" type="ORF">EJ06DRAFT_525384</name>
</gene>
<sequence>MKTSILCAALASSLASAATMASADSSVDADSFAQSGYETMIRHAATTVQVDETVTVQNSMNAGTAAPAPAAKHKVRRAEHATMAASGSTSVSETISLTCPGDDRKQYSLKDGSQWIIRCGVTHEGNPFGSVAKGSLNECVRECNKLGLQVCDHVAWKDGQCYLASNFAFYDGYTVEDAITAYLTRQLDEMQSAETLSGPSIIPMCEGCKWSMGKEMRAYAGSWAGEVAP</sequence>
<feature type="chain" id="PRO_5026264910" description="Apple domain-containing protein" evidence="1">
    <location>
        <begin position="18"/>
        <end position="229"/>
    </location>
</feature>
<dbReference type="Proteomes" id="UP000799640">
    <property type="component" value="Unassembled WGS sequence"/>
</dbReference>
<evidence type="ECO:0000256" key="1">
    <source>
        <dbReference type="SAM" id="SignalP"/>
    </source>
</evidence>